<evidence type="ECO:0000313" key="11">
    <source>
        <dbReference type="EMBL" id="PWW29464.1"/>
    </source>
</evidence>
<gene>
    <name evidence="11" type="ORF">DFO73_10495</name>
</gene>
<dbReference type="Proteomes" id="UP000247150">
    <property type="component" value="Unassembled WGS sequence"/>
</dbReference>
<evidence type="ECO:0000256" key="5">
    <source>
        <dbReference type="ARBA" id="ARBA00022741"/>
    </source>
</evidence>
<dbReference type="GO" id="GO:0000160">
    <property type="term" value="P:phosphorelay signal transduction system"/>
    <property type="evidence" value="ECO:0007669"/>
    <property type="project" value="UniProtKB-KW"/>
</dbReference>
<keyword evidence="4" id="KW-0808">Transferase</keyword>
<feature type="transmembrane region" description="Helical" evidence="9">
    <location>
        <begin position="87"/>
        <end position="108"/>
    </location>
</feature>
<name>A0A2V2ZYE9_9BACI</name>
<keyword evidence="5" id="KW-0547">Nucleotide-binding</keyword>
<evidence type="ECO:0000256" key="6">
    <source>
        <dbReference type="ARBA" id="ARBA00022777"/>
    </source>
</evidence>
<dbReference type="Gene3D" id="3.30.565.10">
    <property type="entry name" value="Histidine kinase-like ATPase, C-terminal domain"/>
    <property type="match status" value="1"/>
</dbReference>
<dbReference type="InterPro" id="IPR005467">
    <property type="entry name" value="His_kinase_dom"/>
</dbReference>
<keyword evidence="9" id="KW-0812">Transmembrane</keyword>
<dbReference type="PANTHER" id="PTHR44936:SF9">
    <property type="entry name" value="SENSOR PROTEIN CREC"/>
    <property type="match status" value="1"/>
</dbReference>
<evidence type="ECO:0000256" key="2">
    <source>
        <dbReference type="ARBA" id="ARBA00012438"/>
    </source>
</evidence>
<evidence type="ECO:0000256" key="9">
    <source>
        <dbReference type="SAM" id="Phobius"/>
    </source>
</evidence>
<keyword evidence="3" id="KW-0597">Phosphoprotein</keyword>
<keyword evidence="9" id="KW-0472">Membrane</keyword>
<dbReference type="SUPFAM" id="SSF55874">
    <property type="entry name" value="ATPase domain of HSP90 chaperone/DNA topoisomerase II/histidine kinase"/>
    <property type="match status" value="1"/>
</dbReference>
<comment type="catalytic activity">
    <reaction evidence="1">
        <text>ATP + protein L-histidine = ADP + protein N-phospho-L-histidine.</text>
        <dbReference type="EC" id="2.7.13.3"/>
    </reaction>
</comment>
<comment type="caution">
    <text evidence="11">The sequence shown here is derived from an EMBL/GenBank/DDBJ whole genome shotgun (WGS) entry which is preliminary data.</text>
</comment>
<evidence type="ECO:0000256" key="1">
    <source>
        <dbReference type="ARBA" id="ARBA00000085"/>
    </source>
</evidence>
<keyword evidence="8" id="KW-0902">Two-component regulatory system</keyword>
<dbReference type="PANTHER" id="PTHR44936">
    <property type="entry name" value="SENSOR PROTEIN CREC"/>
    <property type="match status" value="1"/>
</dbReference>
<sequence length="437" mass="49031">MNSRFILKNEMYMLVLMVIIVPLAGELNFYPFNQTFRISFGAPAFFFFLLLFRKMPAILPGFLTAAAVVGFRILIDLTVLDHVDWTSAFQAHIASFFFYFTFSCLVNAAKISRFSNRPLIIGLLGIPIEVLSDLAELTAQYFILGTTITAAALNGIMVIAMSHSFIVISFFNMLSLYEAQSRERQIRKQNEQLLMLISNLYEESVYLKKTLKNTENITKKSYDLYKSLNGWIDKQDSVPVGEYRQKALEIAGEVHEVKKDNQRIFSGLSKLITDKSIADYMDVHELVNIIVRANEKYAALLGKDIKFVKTVKQTHPHYHVFTVLSIINNVVANAAEAIENKGTVEISINRHGDSVEFRISDNGPGISPKHKALLFRPGFTTKYDHAGNPSTGIGLSYVKEIVEQLEGGITFHEGSGGKGLIFIIRLPINQLVDKGGL</sequence>
<reference evidence="11 12" key="1">
    <citation type="submission" date="2018-05" db="EMBL/GenBank/DDBJ databases">
        <title>Freshwater and sediment microbial communities from various areas in North America, analyzing microbe dynamics in response to fracking.</title>
        <authorList>
            <person name="Lamendella R."/>
        </authorList>
    </citation>
    <scope>NUCLEOTIDE SEQUENCE [LARGE SCALE GENOMIC DNA]</scope>
    <source>
        <strain evidence="11 12">15_TX</strain>
    </source>
</reference>
<evidence type="ECO:0000259" key="10">
    <source>
        <dbReference type="PROSITE" id="PS50109"/>
    </source>
</evidence>
<feature type="transmembrane region" description="Helical" evidence="9">
    <location>
        <begin position="12"/>
        <end position="30"/>
    </location>
</feature>
<dbReference type="PROSITE" id="PS50109">
    <property type="entry name" value="HIS_KIN"/>
    <property type="match status" value="1"/>
</dbReference>
<dbReference type="SMART" id="SM00387">
    <property type="entry name" value="HATPase_c"/>
    <property type="match status" value="1"/>
</dbReference>
<evidence type="ECO:0000313" key="12">
    <source>
        <dbReference type="Proteomes" id="UP000247150"/>
    </source>
</evidence>
<dbReference type="Pfam" id="PF02518">
    <property type="entry name" value="HATPase_c"/>
    <property type="match status" value="1"/>
</dbReference>
<dbReference type="PRINTS" id="PR00344">
    <property type="entry name" value="BCTRLSENSOR"/>
</dbReference>
<proteinExistence type="predicted"/>
<dbReference type="EC" id="2.7.13.3" evidence="2"/>
<evidence type="ECO:0000256" key="8">
    <source>
        <dbReference type="ARBA" id="ARBA00023012"/>
    </source>
</evidence>
<keyword evidence="6 11" id="KW-0418">Kinase</keyword>
<feature type="domain" description="Histidine kinase" evidence="10">
    <location>
        <begin position="323"/>
        <end position="430"/>
    </location>
</feature>
<evidence type="ECO:0000256" key="7">
    <source>
        <dbReference type="ARBA" id="ARBA00022840"/>
    </source>
</evidence>
<dbReference type="InterPro" id="IPR036890">
    <property type="entry name" value="HATPase_C_sf"/>
</dbReference>
<feature type="transmembrane region" description="Helical" evidence="9">
    <location>
        <begin position="36"/>
        <end position="52"/>
    </location>
</feature>
<evidence type="ECO:0000256" key="4">
    <source>
        <dbReference type="ARBA" id="ARBA00022679"/>
    </source>
</evidence>
<dbReference type="GO" id="GO:0005524">
    <property type="term" value="F:ATP binding"/>
    <property type="evidence" value="ECO:0007669"/>
    <property type="project" value="UniProtKB-KW"/>
</dbReference>
<dbReference type="EMBL" id="QGTW01000004">
    <property type="protein sequence ID" value="PWW29464.1"/>
    <property type="molecule type" value="Genomic_DNA"/>
</dbReference>
<dbReference type="InterPro" id="IPR004358">
    <property type="entry name" value="Sig_transdc_His_kin-like_C"/>
</dbReference>
<dbReference type="InterPro" id="IPR050980">
    <property type="entry name" value="2C_sensor_his_kinase"/>
</dbReference>
<dbReference type="InterPro" id="IPR003594">
    <property type="entry name" value="HATPase_dom"/>
</dbReference>
<keyword evidence="9" id="KW-1133">Transmembrane helix</keyword>
<evidence type="ECO:0000256" key="3">
    <source>
        <dbReference type="ARBA" id="ARBA00022553"/>
    </source>
</evidence>
<feature type="transmembrane region" description="Helical" evidence="9">
    <location>
        <begin position="57"/>
        <end position="75"/>
    </location>
</feature>
<accession>A0A2V2ZYE9</accession>
<protein>
    <recommendedName>
        <fullName evidence="2">histidine kinase</fullName>
        <ecNumber evidence="2">2.7.13.3</ecNumber>
    </recommendedName>
</protein>
<dbReference type="GO" id="GO:0004673">
    <property type="term" value="F:protein histidine kinase activity"/>
    <property type="evidence" value="ECO:0007669"/>
    <property type="project" value="UniProtKB-EC"/>
</dbReference>
<organism evidence="11 12">
    <name type="scientific">Cytobacillus oceanisediminis</name>
    <dbReference type="NCBI Taxonomy" id="665099"/>
    <lineage>
        <taxon>Bacteria</taxon>
        <taxon>Bacillati</taxon>
        <taxon>Bacillota</taxon>
        <taxon>Bacilli</taxon>
        <taxon>Bacillales</taxon>
        <taxon>Bacillaceae</taxon>
        <taxon>Cytobacillus</taxon>
    </lineage>
</organism>
<dbReference type="AlphaFoldDB" id="A0A2V2ZYE9"/>
<keyword evidence="7" id="KW-0067">ATP-binding</keyword>